<dbReference type="PANTHER" id="PTHR10429">
    <property type="entry name" value="DNA-3-METHYLADENINE GLYCOSYLASE"/>
    <property type="match status" value="1"/>
</dbReference>
<evidence type="ECO:0000256" key="2">
    <source>
        <dbReference type="ARBA" id="ARBA00022763"/>
    </source>
</evidence>
<evidence type="ECO:0000313" key="7">
    <source>
        <dbReference type="Proteomes" id="UP000198697"/>
    </source>
</evidence>
<keyword evidence="7" id="KW-1185">Reference proteome</keyword>
<accession>A0A1H9ZUV8</accession>
<dbReference type="Pfam" id="PF02245">
    <property type="entry name" value="Pur_DNA_glyco"/>
    <property type="match status" value="1"/>
</dbReference>
<reference evidence="7" key="1">
    <citation type="submission" date="2016-10" db="EMBL/GenBank/DDBJ databases">
        <authorList>
            <person name="Varghese N."/>
            <person name="Submissions S."/>
        </authorList>
    </citation>
    <scope>NUCLEOTIDE SEQUENCE [LARGE SCALE GENOMIC DNA]</scope>
    <source>
        <strain evidence="7">DSM 15310</strain>
    </source>
</reference>
<name>A0A1H9ZUV8_9BACT</name>
<dbReference type="AlphaFoldDB" id="A0A1H9ZUV8"/>
<dbReference type="GO" id="GO:0006284">
    <property type="term" value="P:base-excision repair"/>
    <property type="evidence" value="ECO:0007669"/>
    <property type="project" value="InterPro"/>
</dbReference>
<dbReference type="Gene3D" id="3.10.300.10">
    <property type="entry name" value="Methylpurine-DNA glycosylase (MPG)"/>
    <property type="match status" value="1"/>
</dbReference>
<dbReference type="GO" id="GO:0003677">
    <property type="term" value="F:DNA binding"/>
    <property type="evidence" value="ECO:0007669"/>
    <property type="project" value="InterPro"/>
</dbReference>
<dbReference type="NCBIfam" id="TIGR00567">
    <property type="entry name" value="3mg"/>
    <property type="match status" value="1"/>
</dbReference>
<dbReference type="PANTHER" id="PTHR10429:SF0">
    <property type="entry name" value="DNA-3-METHYLADENINE GLYCOSYLASE"/>
    <property type="match status" value="1"/>
</dbReference>
<dbReference type="CDD" id="cd00540">
    <property type="entry name" value="AAG"/>
    <property type="match status" value="1"/>
</dbReference>
<comment type="similarity">
    <text evidence="1 5">Belongs to the DNA glycosylase MPG family.</text>
</comment>
<dbReference type="InterPro" id="IPR036995">
    <property type="entry name" value="MPG_sf"/>
</dbReference>
<keyword evidence="4 5" id="KW-0234">DNA repair</keyword>
<dbReference type="InterPro" id="IPR011034">
    <property type="entry name" value="Formyl_transferase-like_C_sf"/>
</dbReference>
<keyword evidence="2 5" id="KW-0227">DNA damage</keyword>
<dbReference type="OrthoDB" id="9794313at2"/>
<organism evidence="6 7">
    <name type="scientific">Hymenobacter actinosclerus</name>
    <dbReference type="NCBI Taxonomy" id="82805"/>
    <lineage>
        <taxon>Bacteria</taxon>
        <taxon>Pseudomonadati</taxon>
        <taxon>Bacteroidota</taxon>
        <taxon>Cytophagia</taxon>
        <taxon>Cytophagales</taxon>
        <taxon>Hymenobacteraceae</taxon>
        <taxon>Hymenobacter</taxon>
    </lineage>
</organism>
<sequence length="192" mass="21142">MKLPPEFYRRPDPVQIARELLGKHVFSCVEGQLTGGRIIETEAYSHRGDDSLTLHLKRRGKAGQALQEPGGHAYLYKVYQRHTLFNIATNEAGKPDTVLLRAIEPLVGLDTMQLRRGASIKPNRLTAGPGMLTQALGLTPELSGTDLQSDLLWIEDHGEIVPEAQVVAGPRIGLEYAGPAAASLPWNYKWAR</sequence>
<dbReference type="SUPFAM" id="SSF50486">
    <property type="entry name" value="FMT C-terminal domain-like"/>
    <property type="match status" value="1"/>
</dbReference>
<gene>
    <name evidence="6" type="ORF">SAMN04487998_0482</name>
</gene>
<evidence type="ECO:0000256" key="3">
    <source>
        <dbReference type="ARBA" id="ARBA00022801"/>
    </source>
</evidence>
<keyword evidence="3 5" id="KW-0378">Hydrolase</keyword>
<dbReference type="RefSeq" id="WP_092767901.1">
    <property type="nucleotide sequence ID" value="NZ_FOHS01000001.1"/>
</dbReference>
<evidence type="ECO:0000256" key="5">
    <source>
        <dbReference type="HAMAP-Rule" id="MF_00527"/>
    </source>
</evidence>
<dbReference type="GO" id="GO:0003905">
    <property type="term" value="F:alkylbase DNA N-glycosylase activity"/>
    <property type="evidence" value="ECO:0007669"/>
    <property type="project" value="InterPro"/>
</dbReference>
<protein>
    <recommendedName>
        <fullName evidence="5">Putative 3-methyladenine DNA glycosylase</fullName>
        <ecNumber evidence="5">3.2.2.-</ecNumber>
    </recommendedName>
</protein>
<evidence type="ECO:0000256" key="1">
    <source>
        <dbReference type="ARBA" id="ARBA00009232"/>
    </source>
</evidence>
<proteinExistence type="inferred from homology"/>
<evidence type="ECO:0000313" key="6">
    <source>
        <dbReference type="EMBL" id="SES85564.1"/>
    </source>
</evidence>
<dbReference type="Proteomes" id="UP000198697">
    <property type="component" value="Unassembled WGS sequence"/>
</dbReference>
<dbReference type="EC" id="3.2.2.-" evidence="5"/>
<dbReference type="InterPro" id="IPR003180">
    <property type="entry name" value="MPG"/>
</dbReference>
<evidence type="ECO:0000256" key="4">
    <source>
        <dbReference type="ARBA" id="ARBA00023204"/>
    </source>
</evidence>
<dbReference type="HAMAP" id="MF_00527">
    <property type="entry name" value="3MGH"/>
    <property type="match status" value="1"/>
</dbReference>
<dbReference type="EMBL" id="FOHS01000001">
    <property type="protein sequence ID" value="SES85564.1"/>
    <property type="molecule type" value="Genomic_DNA"/>
</dbReference>